<proteinExistence type="predicted"/>
<evidence type="ECO:0000313" key="4">
    <source>
        <dbReference type="Proteomes" id="UP000284842"/>
    </source>
</evidence>
<evidence type="ECO:0000259" key="2">
    <source>
        <dbReference type="Pfam" id="PF03235"/>
    </source>
</evidence>
<feature type="compositionally biased region" description="Basic residues" evidence="1">
    <location>
        <begin position="420"/>
        <end position="431"/>
    </location>
</feature>
<dbReference type="EMBL" id="NHTK01001382">
    <property type="protein sequence ID" value="PPQ98551.1"/>
    <property type="molecule type" value="Genomic_DNA"/>
</dbReference>
<protein>
    <recommendedName>
        <fullName evidence="2">GmrSD restriction endonucleases N-terminal domain-containing protein</fullName>
    </recommendedName>
</protein>
<evidence type="ECO:0000256" key="1">
    <source>
        <dbReference type="SAM" id="MobiDB-lite"/>
    </source>
</evidence>
<comment type="caution">
    <text evidence="3">The sequence shown here is derived from an EMBL/GenBank/DDBJ whole genome shotgun (WGS) entry which is preliminary data.</text>
</comment>
<organism evidence="3 4">
    <name type="scientific">Panaeolus cyanescens</name>
    <dbReference type="NCBI Taxonomy" id="181874"/>
    <lineage>
        <taxon>Eukaryota</taxon>
        <taxon>Fungi</taxon>
        <taxon>Dikarya</taxon>
        <taxon>Basidiomycota</taxon>
        <taxon>Agaricomycotina</taxon>
        <taxon>Agaricomycetes</taxon>
        <taxon>Agaricomycetidae</taxon>
        <taxon>Agaricales</taxon>
        <taxon>Agaricineae</taxon>
        <taxon>Galeropsidaceae</taxon>
        <taxon>Panaeolus</taxon>
    </lineage>
</organism>
<name>A0A409Y6I3_9AGAR</name>
<dbReference type="InterPro" id="IPR004919">
    <property type="entry name" value="GmrSD_N"/>
</dbReference>
<evidence type="ECO:0000313" key="3">
    <source>
        <dbReference type="EMBL" id="PPQ98551.1"/>
    </source>
</evidence>
<dbReference type="PANTHER" id="PTHR39639">
    <property type="entry name" value="CHROMOSOME 16, WHOLE GENOME SHOTGUN SEQUENCE"/>
    <property type="match status" value="1"/>
</dbReference>
<dbReference type="Pfam" id="PF03235">
    <property type="entry name" value="GmrSD_N"/>
    <property type="match status" value="1"/>
</dbReference>
<dbReference type="OrthoDB" id="5419821at2759"/>
<dbReference type="STRING" id="181874.A0A409Y6I3"/>
<feature type="domain" description="GmrSD restriction endonucleases N-terminal" evidence="2">
    <location>
        <begin position="59"/>
        <end position="169"/>
    </location>
</feature>
<sequence length="431" mass="49220">MSASTSQEPVFFSPATTKNEVEVDELEDDVDFESDSEDPTAFRIRDALEPPLAKIQPIKELHNLIHEGFIDLNPPYQREVVWPESKQSGLIDSLFRNFYIPPVVFAVRPDAEGEMVRVCVDGKQRLTSIQKFFDGQIPFKDPVTKKSWWYTASDSTSATRNIIPDRFKKDFAEKMLPVVEYDNLTSGAERDIFQRVQLGMTLTVAEKLQAISSPWAEWISELEQKHVVVEGGLLEVIEWDTKRGRDFQNIAHMVYCCDGIENEPIPTAQKIEKWISRVDPPSSSFKKDIEDVLRGFWVLATDDRLKVALGSRVAQRIAPVEFIFIGVLLYCLKSESRKVQSQAILTLRQTVRQEFRDIRNNSTVAKAFWSHIRVLENDPTTRLIPNTEGQSSVAKGKRKRKDDNDDEYRPLPVKSLGKTAKTRSTKPSKSK</sequence>
<accession>A0A409Y6I3</accession>
<dbReference type="InParanoid" id="A0A409Y6I3"/>
<dbReference type="PANTHER" id="PTHR39639:SF1">
    <property type="entry name" value="DUF262 DOMAIN-CONTAINING PROTEIN"/>
    <property type="match status" value="1"/>
</dbReference>
<dbReference type="Proteomes" id="UP000284842">
    <property type="component" value="Unassembled WGS sequence"/>
</dbReference>
<reference evidence="3 4" key="1">
    <citation type="journal article" date="2018" name="Evol. Lett.">
        <title>Horizontal gene cluster transfer increased hallucinogenic mushroom diversity.</title>
        <authorList>
            <person name="Reynolds H.T."/>
            <person name="Vijayakumar V."/>
            <person name="Gluck-Thaler E."/>
            <person name="Korotkin H.B."/>
            <person name="Matheny P.B."/>
            <person name="Slot J.C."/>
        </authorList>
    </citation>
    <scope>NUCLEOTIDE SEQUENCE [LARGE SCALE GENOMIC DNA]</scope>
    <source>
        <strain evidence="3 4">2629</strain>
    </source>
</reference>
<gene>
    <name evidence="3" type="ORF">CVT24_004042</name>
</gene>
<feature type="compositionally biased region" description="Polar residues" evidence="1">
    <location>
        <begin position="380"/>
        <end position="393"/>
    </location>
</feature>
<keyword evidence="4" id="KW-1185">Reference proteome</keyword>
<feature type="region of interest" description="Disordered" evidence="1">
    <location>
        <begin position="380"/>
        <end position="431"/>
    </location>
</feature>
<dbReference type="AlphaFoldDB" id="A0A409Y6I3"/>